<dbReference type="Proteomes" id="UP000596742">
    <property type="component" value="Unassembled WGS sequence"/>
</dbReference>
<evidence type="ECO:0000313" key="1">
    <source>
        <dbReference type="EMBL" id="VDI79192.1"/>
    </source>
</evidence>
<feature type="non-terminal residue" evidence="1">
    <location>
        <position position="1"/>
    </location>
</feature>
<keyword evidence="2" id="KW-1185">Reference proteome</keyword>
<dbReference type="EMBL" id="UYJE01010040">
    <property type="protein sequence ID" value="VDI79192.1"/>
    <property type="molecule type" value="Genomic_DNA"/>
</dbReference>
<protein>
    <submittedName>
        <fullName evidence="1">Uncharacterized protein</fullName>
    </submittedName>
</protein>
<name>A0A8B6HHI2_MYTGA</name>
<dbReference type="OrthoDB" id="10397681at2759"/>
<sequence length="78" mass="8865">KPVAVFPPDRVAILTQSGDYLSGRVTLTNITKVSTTATLRFDNLECEDEKDYICSFNYVNDFGVIYHDESEPTRIFVK</sequence>
<dbReference type="AlphaFoldDB" id="A0A8B6HHI2"/>
<accession>A0A8B6HHI2</accession>
<gene>
    <name evidence="1" type="ORF">MGAL_10B068465</name>
</gene>
<reference evidence="1" key="1">
    <citation type="submission" date="2018-11" db="EMBL/GenBank/DDBJ databases">
        <authorList>
            <person name="Alioto T."/>
            <person name="Alioto T."/>
        </authorList>
    </citation>
    <scope>NUCLEOTIDE SEQUENCE</scope>
</reference>
<comment type="caution">
    <text evidence="1">The sequence shown here is derived from an EMBL/GenBank/DDBJ whole genome shotgun (WGS) entry which is preliminary data.</text>
</comment>
<organism evidence="1 2">
    <name type="scientific">Mytilus galloprovincialis</name>
    <name type="common">Mediterranean mussel</name>
    <dbReference type="NCBI Taxonomy" id="29158"/>
    <lineage>
        <taxon>Eukaryota</taxon>
        <taxon>Metazoa</taxon>
        <taxon>Spiralia</taxon>
        <taxon>Lophotrochozoa</taxon>
        <taxon>Mollusca</taxon>
        <taxon>Bivalvia</taxon>
        <taxon>Autobranchia</taxon>
        <taxon>Pteriomorphia</taxon>
        <taxon>Mytilida</taxon>
        <taxon>Mytiloidea</taxon>
        <taxon>Mytilidae</taxon>
        <taxon>Mytilinae</taxon>
        <taxon>Mytilus</taxon>
    </lineage>
</organism>
<feature type="non-terminal residue" evidence="1">
    <location>
        <position position="78"/>
    </location>
</feature>
<proteinExistence type="predicted"/>
<evidence type="ECO:0000313" key="2">
    <source>
        <dbReference type="Proteomes" id="UP000596742"/>
    </source>
</evidence>